<sequence>MADTSVPPIDHNDPIFLQSTNTPRITLIALQLNGTENYTLWSRYMKIALLGKNKLGFVDGSCAKSSYTGVLLKRWERWHSRTPSTDRRWTHGPSYRSKLKHNSYPKTDVNYVAEDSPPQTTTHEVVQPIFSPEQYYQIQQMILKGSDVTTNVATATLAGPNSTKSSSVNVQMRDKFAARALSTVFIGYSATKKGYKLYDLHSKRPKSTPKWFNEYVVKFCIYPMFDYLSDDLISPEYATCLAAHTSEIEPKTYHEAVHDDRWVLAMKQEIVPLEENGTSDIVDLPLGKNVVGCKWVFKIKYKADVAKMVTVRSVLAVVASKHWNIYQMDVYNAFLQGDLVEEFYMQIPSGFLKGSHHKDLGFVQSHFDYSLFTLTVGSDVIVVLVYVDDLILTGSNLTLIQSTKSNRQKKFKMKDLGDLRFFLGLEFSRNVCGILLNQRKYALELVADLGQGGAKPASTSLDFNQRLTSYEFDVAT</sequence>
<dbReference type="InterPro" id="IPR043502">
    <property type="entry name" value="DNA/RNA_pol_sf"/>
</dbReference>
<evidence type="ECO:0000259" key="3">
    <source>
        <dbReference type="Pfam" id="PF25597"/>
    </source>
</evidence>
<reference evidence="4" key="1">
    <citation type="submission" date="2023-08" db="EMBL/GenBank/DDBJ databases">
        <title>A de novo genome assembly of Solanum verrucosum Schlechtendal, a Mexican diploid species geographically isolated from the other diploid A-genome species in potato relatives.</title>
        <authorList>
            <person name="Hosaka K."/>
        </authorList>
    </citation>
    <scope>NUCLEOTIDE SEQUENCE</scope>
    <source>
        <tissue evidence="4">Young leaves</tissue>
    </source>
</reference>
<gene>
    <name evidence="4" type="ORF">MTR67_031551</name>
</gene>
<dbReference type="PANTHER" id="PTHR37610:SF86">
    <property type="entry name" value="RETROTRANSPOSON COPIA-LIKE N-TERMINAL DOMAIN-CONTAINING PROTEIN"/>
    <property type="match status" value="1"/>
</dbReference>
<dbReference type="Pfam" id="PF14244">
    <property type="entry name" value="Retrotran_gag_3"/>
    <property type="match status" value="1"/>
</dbReference>
<evidence type="ECO:0000313" key="4">
    <source>
        <dbReference type="EMBL" id="WMV38166.1"/>
    </source>
</evidence>
<dbReference type="SUPFAM" id="SSF56672">
    <property type="entry name" value="DNA/RNA polymerases"/>
    <property type="match status" value="1"/>
</dbReference>
<name>A0AAF0U2R4_SOLVR</name>
<feature type="domain" description="Retroviral polymerase SH3-like" evidence="3">
    <location>
        <begin position="171"/>
        <end position="204"/>
    </location>
</feature>
<dbReference type="InterPro" id="IPR057670">
    <property type="entry name" value="SH3_retrovirus"/>
</dbReference>
<feature type="domain" description="Retrotransposon Copia-like N-terminal" evidence="2">
    <location>
        <begin position="26"/>
        <end position="64"/>
    </location>
</feature>
<dbReference type="PANTHER" id="PTHR37610">
    <property type="entry name" value="CCHC-TYPE DOMAIN-CONTAINING PROTEIN"/>
    <property type="match status" value="1"/>
</dbReference>
<evidence type="ECO:0000313" key="5">
    <source>
        <dbReference type="Proteomes" id="UP001234989"/>
    </source>
</evidence>
<dbReference type="InterPro" id="IPR029472">
    <property type="entry name" value="Copia-like_N"/>
</dbReference>
<feature type="domain" description="Reverse transcriptase Ty1/copia-type" evidence="1">
    <location>
        <begin position="358"/>
        <end position="459"/>
    </location>
</feature>
<accession>A0AAF0U2R4</accession>
<evidence type="ECO:0000259" key="2">
    <source>
        <dbReference type="Pfam" id="PF14244"/>
    </source>
</evidence>
<dbReference type="InterPro" id="IPR013103">
    <property type="entry name" value="RVT_2"/>
</dbReference>
<evidence type="ECO:0008006" key="6">
    <source>
        <dbReference type="Google" id="ProtNLM"/>
    </source>
</evidence>
<organism evidence="4 5">
    <name type="scientific">Solanum verrucosum</name>
    <dbReference type="NCBI Taxonomy" id="315347"/>
    <lineage>
        <taxon>Eukaryota</taxon>
        <taxon>Viridiplantae</taxon>
        <taxon>Streptophyta</taxon>
        <taxon>Embryophyta</taxon>
        <taxon>Tracheophyta</taxon>
        <taxon>Spermatophyta</taxon>
        <taxon>Magnoliopsida</taxon>
        <taxon>eudicotyledons</taxon>
        <taxon>Gunneridae</taxon>
        <taxon>Pentapetalae</taxon>
        <taxon>asterids</taxon>
        <taxon>lamiids</taxon>
        <taxon>Solanales</taxon>
        <taxon>Solanaceae</taxon>
        <taxon>Solanoideae</taxon>
        <taxon>Solaneae</taxon>
        <taxon>Solanum</taxon>
    </lineage>
</organism>
<keyword evidence="5" id="KW-1185">Reference proteome</keyword>
<dbReference type="Proteomes" id="UP001234989">
    <property type="component" value="Chromosome 7"/>
</dbReference>
<dbReference type="Pfam" id="PF07727">
    <property type="entry name" value="RVT_2"/>
    <property type="match status" value="2"/>
</dbReference>
<feature type="domain" description="Reverse transcriptase Ty1/copia-type" evidence="1">
    <location>
        <begin position="303"/>
        <end position="353"/>
    </location>
</feature>
<dbReference type="AlphaFoldDB" id="A0AAF0U2R4"/>
<proteinExistence type="predicted"/>
<dbReference type="EMBL" id="CP133618">
    <property type="protein sequence ID" value="WMV38166.1"/>
    <property type="molecule type" value="Genomic_DNA"/>
</dbReference>
<protein>
    <recommendedName>
        <fullName evidence="6">Reverse transcriptase Ty1/copia-type domain-containing protein</fullName>
    </recommendedName>
</protein>
<evidence type="ECO:0000259" key="1">
    <source>
        <dbReference type="Pfam" id="PF07727"/>
    </source>
</evidence>
<dbReference type="Pfam" id="PF25597">
    <property type="entry name" value="SH3_retrovirus"/>
    <property type="match status" value="1"/>
</dbReference>